<feature type="chain" id="PRO_5046231755" evidence="1">
    <location>
        <begin position="23"/>
        <end position="125"/>
    </location>
</feature>
<keyword evidence="3" id="KW-1185">Reference proteome</keyword>
<evidence type="ECO:0000313" key="2">
    <source>
        <dbReference type="EMBL" id="MCS0598691.1"/>
    </source>
</evidence>
<proteinExistence type="predicted"/>
<protein>
    <submittedName>
        <fullName evidence="2">DUF4124 domain-containing protein</fullName>
    </submittedName>
</protein>
<evidence type="ECO:0000256" key="1">
    <source>
        <dbReference type="SAM" id="SignalP"/>
    </source>
</evidence>
<accession>A0ABT2AR18</accession>
<keyword evidence="1" id="KW-0732">Signal</keyword>
<organism evidence="2 3">
    <name type="scientific">Massilia agri</name>
    <dbReference type="NCBI Taxonomy" id="1886785"/>
    <lineage>
        <taxon>Bacteria</taxon>
        <taxon>Pseudomonadati</taxon>
        <taxon>Pseudomonadota</taxon>
        <taxon>Betaproteobacteria</taxon>
        <taxon>Burkholderiales</taxon>
        <taxon>Oxalobacteraceae</taxon>
        <taxon>Telluria group</taxon>
        <taxon>Massilia</taxon>
    </lineage>
</organism>
<evidence type="ECO:0000313" key="3">
    <source>
        <dbReference type="Proteomes" id="UP001206572"/>
    </source>
</evidence>
<sequence length="125" mass="13063">MKRHLCLSILCAALASSAPATYAGTDIVKCVDGLGRVTLTDQPCDGGASTVRLASMPADEGANRVQPYPLAVEHSVLPPPPAQRRVMAPRAKAKPLTRDVATLKAARANFLLMDAGGKQTLATLD</sequence>
<feature type="signal peptide" evidence="1">
    <location>
        <begin position="1"/>
        <end position="22"/>
    </location>
</feature>
<dbReference type="RefSeq" id="WP_258829698.1">
    <property type="nucleotide sequence ID" value="NZ_JANUHA010000017.1"/>
</dbReference>
<dbReference type="EMBL" id="JANUHA010000017">
    <property type="protein sequence ID" value="MCS0598691.1"/>
    <property type="molecule type" value="Genomic_DNA"/>
</dbReference>
<name>A0ABT2AR18_9BURK</name>
<gene>
    <name evidence="2" type="ORF">NX780_20315</name>
</gene>
<dbReference type="Proteomes" id="UP001206572">
    <property type="component" value="Unassembled WGS sequence"/>
</dbReference>
<comment type="caution">
    <text evidence="2">The sequence shown here is derived from an EMBL/GenBank/DDBJ whole genome shotgun (WGS) entry which is preliminary data.</text>
</comment>
<reference evidence="2 3" key="1">
    <citation type="submission" date="2022-08" db="EMBL/GenBank/DDBJ databases">
        <title>Reclassification of Massilia species as members of the genera Telluria, Duganella, Pseudoduganella, Mokoshia gen. nov. and Zemynaea gen. nov. using orthogonal and non-orthogonal genome-based approaches.</title>
        <authorList>
            <person name="Bowman J.P."/>
        </authorList>
    </citation>
    <scope>NUCLEOTIDE SEQUENCE [LARGE SCALE GENOMIC DNA]</scope>
    <source>
        <strain evidence="2 3">JCM 31661</strain>
    </source>
</reference>